<reference evidence="2 3" key="1">
    <citation type="journal article" date="2014" name="Genome Announc.">
        <title>Draft Genome Sequence of the Agar-Degrading Bacterium Catenovulum sp. Strain DS-2, Isolated from Intestines of Haliotis diversicolor.</title>
        <authorList>
            <person name="Shan D."/>
            <person name="Li X."/>
            <person name="Gu Z."/>
            <person name="Wei G."/>
            <person name="Gao Z."/>
            <person name="Shao Z."/>
        </authorList>
    </citation>
    <scope>NUCLEOTIDE SEQUENCE [LARGE SCALE GENOMIC DNA]</scope>
    <source>
        <strain evidence="2 3">DS-2</strain>
    </source>
</reference>
<organism evidence="2 3">
    <name type="scientific">Catenovulum agarivorans DS-2</name>
    <dbReference type="NCBI Taxonomy" id="1328313"/>
    <lineage>
        <taxon>Bacteria</taxon>
        <taxon>Pseudomonadati</taxon>
        <taxon>Pseudomonadota</taxon>
        <taxon>Gammaproteobacteria</taxon>
        <taxon>Alteromonadales</taxon>
        <taxon>Alteromonadaceae</taxon>
        <taxon>Catenovulum</taxon>
    </lineage>
</organism>
<dbReference type="OrthoDB" id="886161at2"/>
<sequence length="315" mass="35454">MKTSGVTSNLPPSLQKEVVELNSKKQQVKPSVADKAATVSAHTQGRGQAKVTLDQQTASFRLAQIAHKHGITSQVKGQLSLEQRASRRERLEQARKQQNLEIIMQQALSYVDDKVPNDDVDPDWLHQFFAMAETIFSTPMQKLWGKILAMQTLRPGSFSLRALSTLKQMTHRDALIFQAACNITLRDKNEYGGRIFSGFYGLRSWFDLFKKEHGFAINLSKCGLSYPDLLTLFDLNLLYASEIETSELTKGQVIEMEIGSGKVQLQVVKSGYVLTYYKLTQIGNELARLIPAELNMNYLEQFAAVLEPAIHVNMK</sequence>
<dbReference type="EMBL" id="ARZY01000012">
    <property type="protein sequence ID" value="EWH10432.1"/>
    <property type="molecule type" value="Genomic_DNA"/>
</dbReference>
<dbReference type="NCBIfam" id="TIGR03899">
    <property type="entry name" value="TIGR03899 family protein"/>
    <property type="match status" value="1"/>
</dbReference>
<evidence type="ECO:0000313" key="2">
    <source>
        <dbReference type="EMBL" id="EWH10432.1"/>
    </source>
</evidence>
<dbReference type="Pfam" id="PF10987">
    <property type="entry name" value="DUF2806"/>
    <property type="match status" value="1"/>
</dbReference>
<comment type="caution">
    <text evidence="2">The sequence shown here is derived from an EMBL/GenBank/DDBJ whole genome shotgun (WGS) entry which is preliminary data.</text>
</comment>
<accession>W7QNA2</accession>
<protein>
    <recommendedName>
        <fullName evidence="4">TIGR03899 family protein</fullName>
    </recommendedName>
</protein>
<dbReference type="InterPro" id="IPR021254">
    <property type="entry name" value="DUF2806"/>
</dbReference>
<gene>
    <name evidence="2" type="ORF">DS2_08173</name>
</gene>
<dbReference type="STRING" id="1328313.DS2_08173"/>
<dbReference type="RefSeq" id="WP_051479731.1">
    <property type="nucleotide sequence ID" value="NZ_ARZY01000012.1"/>
</dbReference>
<evidence type="ECO:0000256" key="1">
    <source>
        <dbReference type="SAM" id="MobiDB-lite"/>
    </source>
</evidence>
<evidence type="ECO:0000313" key="3">
    <source>
        <dbReference type="Proteomes" id="UP000019276"/>
    </source>
</evidence>
<keyword evidence="3" id="KW-1185">Reference proteome</keyword>
<dbReference type="eggNOG" id="ENOG5031NZV">
    <property type="taxonomic scope" value="Bacteria"/>
</dbReference>
<dbReference type="Proteomes" id="UP000019276">
    <property type="component" value="Unassembled WGS sequence"/>
</dbReference>
<evidence type="ECO:0008006" key="4">
    <source>
        <dbReference type="Google" id="ProtNLM"/>
    </source>
</evidence>
<name>W7QNA2_9ALTE</name>
<proteinExistence type="predicted"/>
<dbReference type="AlphaFoldDB" id="W7QNA2"/>
<feature type="region of interest" description="Disordered" evidence="1">
    <location>
        <begin position="21"/>
        <end position="50"/>
    </location>
</feature>